<keyword evidence="1" id="KW-0812">Transmembrane</keyword>
<gene>
    <name evidence="2" type="ORF">SAMEA3545359_00760</name>
</gene>
<name>A0A1C6HA01_9FIRM</name>
<feature type="transmembrane region" description="Helical" evidence="1">
    <location>
        <begin position="226"/>
        <end position="244"/>
    </location>
</feature>
<dbReference type="InterPro" id="IPR007163">
    <property type="entry name" value="VCA0040-like"/>
</dbReference>
<evidence type="ECO:0000313" key="2">
    <source>
        <dbReference type="EMBL" id="SCJ54582.1"/>
    </source>
</evidence>
<sequence length="274" mass="29150">MHEDKKSMAKTALSGVVVGSSMLIPGVSGGTTAIMLGIYDRLVRSISGLRRHPKESLLFLGLFCLGGGAGMLLFSRLALFVVEQFAYPAQYFFTGAILGSLPLLIKKSTVRRFTPGTALFGVVGFLLVLALRLVPKDLFVLYGKVDVATMLLLAFTGVIIAVALVLPGISASHMLLLLGLYQMTLKAIGDFYLPFLIPLGLGGIAGIFLCTAALERAMDGHPQQTYMLIVGFVAASVMEVFPGLPGSVGLWFICPLCLVAGALLIYWVSGKFGQ</sequence>
<feature type="transmembrane region" description="Helical" evidence="1">
    <location>
        <begin position="117"/>
        <end position="135"/>
    </location>
</feature>
<evidence type="ECO:0000256" key="1">
    <source>
        <dbReference type="SAM" id="Phobius"/>
    </source>
</evidence>
<keyword evidence="1" id="KW-0472">Membrane</keyword>
<dbReference type="PANTHER" id="PTHR37308:SF1">
    <property type="entry name" value="POLYPRENYL-PHOSPHATE TRANSPORTER"/>
    <property type="match status" value="1"/>
</dbReference>
<feature type="transmembrane region" description="Helical" evidence="1">
    <location>
        <begin position="250"/>
        <end position="268"/>
    </location>
</feature>
<feature type="transmembrane region" description="Helical" evidence="1">
    <location>
        <begin position="195"/>
        <end position="214"/>
    </location>
</feature>
<dbReference type="Pfam" id="PF04018">
    <property type="entry name" value="VCA0040-like"/>
    <property type="match status" value="1"/>
</dbReference>
<feature type="transmembrane region" description="Helical" evidence="1">
    <location>
        <begin position="147"/>
        <end position="166"/>
    </location>
</feature>
<feature type="transmembrane region" description="Helical" evidence="1">
    <location>
        <begin position="57"/>
        <end position="79"/>
    </location>
</feature>
<reference evidence="2" key="1">
    <citation type="submission" date="2015-09" db="EMBL/GenBank/DDBJ databases">
        <authorList>
            <consortium name="Pathogen Informatics"/>
        </authorList>
    </citation>
    <scope>NUCLEOTIDE SEQUENCE</scope>
    <source>
        <strain evidence="2">2789STDY5834896</strain>
    </source>
</reference>
<keyword evidence="1" id="KW-1133">Transmembrane helix</keyword>
<dbReference type="EMBL" id="FMHG01000001">
    <property type="protein sequence ID" value="SCJ54582.1"/>
    <property type="molecule type" value="Genomic_DNA"/>
</dbReference>
<feature type="transmembrane region" description="Helical" evidence="1">
    <location>
        <begin position="12"/>
        <end position="36"/>
    </location>
</feature>
<accession>A0A1C6HA01</accession>
<dbReference type="PANTHER" id="PTHR37308">
    <property type="entry name" value="INTEGRAL MEMBRANE PROTEIN"/>
    <property type="match status" value="1"/>
</dbReference>
<protein>
    <submittedName>
        <fullName evidence="2">Domain of uncharacterized function (DUF368)</fullName>
    </submittedName>
</protein>
<feature type="transmembrane region" description="Helical" evidence="1">
    <location>
        <begin position="85"/>
        <end position="105"/>
    </location>
</feature>
<proteinExistence type="predicted"/>
<organism evidence="2">
    <name type="scientific">uncultured Anaerotruncus sp</name>
    <dbReference type="NCBI Taxonomy" id="905011"/>
    <lineage>
        <taxon>Bacteria</taxon>
        <taxon>Bacillati</taxon>
        <taxon>Bacillota</taxon>
        <taxon>Clostridia</taxon>
        <taxon>Eubacteriales</taxon>
        <taxon>Oscillospiraceae</taxon>
        <taxon>Anaerotruncus</taxon>
        <taxon>environmental samples</taxon>
    </lineage>
</organism>
<dbReference type="AlphaFoldDB" id="A0A1C6HA01"/>